<keyword evidence="11" id="KW-1185">Reference proteome</keyword>
<evidence type="ECO:0000256" key="8">
    <source>
        <dbReference type="SAM" id="MobiDB-lite"/>
    </source>
</evidence>
<keyword evidence="7" id="KW-0472">Membrane</keyword>
<keyword evidence="10" id="KW-0328">Glycosyltransferase</keyword>
<evidence type="ECO:0000256" key="6">
    <source>
        <dbReference type="ARBA" id="ARBA00049183"/>
    </source>
</evidence>
<evidence type="ECO:0000256" key="1">
    <source>
        <dbReference type="ARBA" id="ARBA00004713"/>
    </source>
</evidence>
<name>A0ABX1VH99_9PLAN</name>
<evidence type="ECO:0000313" key="10">
    <source>
        <dbReference type="EMBL" id="NNJ27492.1"/>
    </source>
</evidence>
<gene>
    <name evidence="10" type="primary">waaA</name>
    <name evidence="10" type="ORF">LzC2_35970</name>
</gene>
<dbReference type="PANTHER" id="PTHR42755">
    <property type="entry name" value="3-DEOXY-MANNO-OCTULOSONATE CYTIDYLYLTRANSFERASE"/>
    <property type="match status" value="1"/>
</dbReference>
<dbReference type="SUPFAM" id="SSF53756">
    <property type="entry name" value="UDP-Glycosyltransferase/glycogen phosphorylase"/>
    <property type="match status" value="1"/>
</dbReference>
<keyword evidence="7" id="KW-1003">Cell membrane</keyword>
<dbReference type="Pfam" id="PF04413">
    <property type="entry name" value="Glycos_transf_N"/>
    <property type="match status" value="1"/>
</dbReference>
<comment type="subcellular location">
    <subcellularLocation>
        <location evidence="7">Cell membrane</location>
    </subcellularLocation>
</comment>
<comment type="similarity">
    <text evidence="7">Belongs to the glycosyltransferase group 1 family.</text>
</comment>
<dbReference type="PANTHER" id="PTHR42755:SF1">
    <property type="entry name" value="3-DEOXY-D-MANNO-OCTULOSONIC ACID TRANSFERASE, MITOCHONDRIAL-RELATED"/>
    <property type="match status" value="1"/>
</dbReference>
<evidence type="ECO:0000256" key="3">
    <source>
        <dbReference type="ARBA" id="ARBA00019077"/>
    </source>
</evidence>
<dbReference type="Gene3D" id="3.40.50.11720">
    <property type="entry name" value="3-Deoxy-D-manno-octulosonic-acid transferase, N-terminal domain"/>
    <property type="match status" value="1"/>
</dbReference>
<feature type="domain" description="3-deoxy-D-manno-octulosonic-acid transferase N-terminal" evidence="9">
    <location>
        <begin position="44"/>
        <end position="215"/>
    </location>
</feature>
<evidence type="ECO:0000256" key="2">
    <source>
        <dbReference type="ARBA" id="ARBA00012621"/>
    </source>
</evidence>
<accession>A0ABX1VH99</accession>
<comment type="pathway">
    <text evidence="1 7">Bacterial outer membrane biogenesis; LPS core biosynthesis.</text>
</comment>
<evidence type="ECO:0000259" key="9">
    <source>
        <dbReference type="Pfam" id="PF04413"/>
    </source>
</evidence>
<keyword evidence="7" id="KW-0448">Lipopolysaccharide biosynthesis</keyword>
<dbReference type="InterPro" id="IPR038107">
    <property type="entry name" value="Glycos_transf_N_sf"/>
</dbReference>
<dbReference type="EMBL" id="WTPX01000159">
    <property type="protein sequence ID" value="NNJ27492.1"/>
    <property type="molecule type" value="Genomic_DNA"/>
</dbReference>
<reference evidence="10 11" key="1">
    <citation type="journal article" date="2020" name="Syst. Appl. Microbiol.">
        <title>Alienimonas chondri sp. nov., a novel planctomycete isolated from the biofilm of the red alga Chondrus crispus.</title>
        <authorList>
            <person name="Vitorino I."/>
            <person name="Albuquerque L."/>
            <person name="Wiegand S."/>
            <person name="Kallscheuer N."/>
            <person name="da Costa M.S."/>
            <person name="Lobo-da-Cunha A."/>
            <person name="Jogler C."/>
            <person name="Lage O.M."/>
        </authorList>
    </citation>
    <scope>NUCLEOTIDE SEQUENCE [LARGE SCALE GENOMIC DNA]</scope>
    <source>
        <strain evidence="10 11">LzC2</strain>
    </source>
</reference>
<dbReference type="Gene3D" id="3.40.50.2000">
    <property type="entry name" value="Glycogen Phosphorylase B"/>
    <property type="match status" value="1"/>
</dbReference>
<dbReference type="RefSeq" id="WP_171189403.1">
    <property type="nucleotide sequence ID" value="NZ_WTPX01000159.1"/>
</dbReference>
<evidence type="ECO:0000256" key="4">
    <source>
        <dbReference type="ARBA" id="ARBA00022679"/>
    </source>
</evidence>
<dbReference type="InterPro" id="IPR039901">
    <property type="entry name" value="Kdotransferase"/>
</dbReference>
<keyword evidence="4 7" id="KW-0808">Transferase</keyword>
<comment type="caution">
    <text evidence="10">The sequence shown here is derived from an EMBL/GenBank/DDBJ whole genome shotgun (WGS) entry which is preliminary data.</text>
</comment>
<evidence type="ECO:0000313" key="11">
    <source>
        <dbReference type="Proteomes" id="UP000609651"/>
    </source>
</evidence>
<comment type="catalytic activity">
    <reaction evidence="6 7">
        <text>lipid IVA (E. coli) + CMP-3-deoxy-beta-D-manno-octulosonate = alpha-Kdo-(2-&gt;6)-lipid IVA (E. coli) + CMP + H(+)</text>
        <dbReference type="Rhea" id="RHEA:28066"/>
        <dbReference type="ChEBI" id="CHEBI:15378"/>
        <dbReference type="ChEBI" id="CHEBI:58603"/>
        <dbReference type="ChEBI" id="CHEBI:60364"/>
        <dbReference type="ChEBI" id="CHEBI:60377"/>
        <dbReference type="ChEBI" id="CHEBI:85987"/>
        <dbReference type="EC" id="2.4.99.12"/>
    </reaction>
</comment>
<dbReference type="Proteomes" id="UP000609651">
    <property type="component" value="Unassembled WGS sequence"/>
</dbReference>
<organism evidence="10 11">
    <name type="scientific">Alienimonas chondri</name>
    <dbReference type="NCBI Taxonomy" id="2681879"/>
    <lineage>
        <taxon>Bacteria</taxon>
        <taxon>Pseudomonadati</taxon>
        <taxon>Planctomycetota</taxon>
        <taxon>Planctomycetia</taxon>
        <taxon>Planctomycetales</taxon>
        <taxon>Planctomycetaceae</taxon>
        <taxon>Alienimonas</taxon>
    </lineage>
</organism>
<dbReference type="EC" id="2.4.99.12" evidence="2 7"/>
<protein>
    <recommendedName>
        <fullName evidence="3 7">3-deoxy-D-manno-octulosonic acid transferase</fullName>
        <shortName evidence="7">Kdo transferase</shortName>
        <ecNumber evidence="2 7">2.4.99.12</ecNumber>
    </recommendedName>
    <alternativeName>
        <fullName evidence="5 7">Lipid IV(A) 3-deoxy-D-manno-octulosonic acid transferase</fullName>
    </alternativeName>
</protein>
<comment type="function">
    <text evidence="7">Involved in lipopolysaccharide (LPS) biosynthesis. Catalyzes the transfer of 3-deoxy-D-manno-octulosonate (Kdo) residue(s) from CMP-Kdo to lipid IV(A), the tetraacyldisaccharide-1,4'-bisphosphate precursor of lipid A.</text>
</comment>
<proteinExistence type="inferred from homology"/>
<dbReference type="GO" id="GO:0043842">
    <property type="term" value="F:Kdo transferase activity"/>
    <property type="evidence" value="ECO:0007669"/>
    <property type="project" value="UniProtKB-EC"/>
</dbReference>
<feature type="region of interest" description="Disordered" evidence="8">
    <location>
        <begin position="295"/>
        <end position="329"/>
    </location>
</feature>
<sequence length="462" mass="49224">MPHLLNAAYLLTLVLAGPYLAWRRLVQGKDRTGWREKLTGRVEPRAGAGSQDDSPCIWWHAVSVGEALQLPNLIAAVQERRPDVVPVVTVSTGTGLEVARKKLPGIAVHQAPMDFSWAINAFLRRTRPSALALVELELWPNLVRCCEAAGVPVAVVNGRLSANSFRGYRRARPLIRGTFARLGWVGAQTREYADRFVALGVDPQRAAVTGSVKFDGLRTDPRNEVTEALRQAFGLEPTEPVLLAGSTGDPEEGIVLDAFEQIRRAVPDCRLLIAPRHAERFEAVATLIASRGHQTRRLSQIRQASGGRQPAEAKGEASNPQGNDAPRSPVLLLDTLGDLSAAWGLATVAFVGGSLNDRGGQNMLEPATYGAAVLLGPNTRNFADVVAKLTANDAVVEVQDTASLAAASTRFLTNAAERSAIGERAQQVVRENAGATAATADALVALLPVATIGTNVPLARAA</sequence>
<evidence type="ECO:0000256" key="5">
    <source>
        <dbReference type="ARBA" id="ARBA00031445"/>
    </source>
</evidence>
<evidence type="ECO:0000256" key="7">
    <source>
        <dbReference type="RuleBase" id="RU365103"/>
    </source>
</evidence>
<dbReference type="InterPro" id="IPR007507">
    <property type="entry name" value="Glycos_transf_N"/>
</dbReference>